<dbReference type="HAMAP" id="MF_00323">
    <property type="entry name" value="Ferrochelatase"/>
    <property type="match status" value="1"/>
</dbReference>
<keyword evidence="7 9" id="KW-0627">Porphyrin biosynthesis</keyword>
<protein>
    <recommendedName>
        <fullName evidence="9 10">Ferrochelatase</fullName>
        <ecNumber evidence="9 10">4.98.1.1</ecNumber>
    </recommendedName>
    <alternativeName>
        <fullName evidence="9">Heme synthase</fullName>
    </alternativeName>
    <alternativeName>
        <fullName evidence="9">Protoheme ferro-lyase</fullName>
    </alternativeName>
</protein>
<dbReference type="InterPro" id="IPR033644">
    <property type="entry name" value="Ferrochelatase_C"/>
</dbReference>
<dbReference type="CDD" id="cd03411">
    <property type="entry name" value="Ferrochelatase_N"/>
    <property type="match status" value="1"/>
</dbReference>
<comment type="subcellular location">
    <subcellularLocation>
        <location evidence="9 10">Cytoplasm</location>
    </subcellularLocation>
</comment>
<evidence type="ECO:0000256" key="7">
    <source>
        <dbReference type="ARBA" id="ARBA00023244"/>
    </source>
</evidence>
<dbReference type="PANTHER" id="PTHR11108:SF1">
    <property type="entry name" value="FERROCHELATASE, MITOCHONDRIAL"/>
    <property type="match status" value="1"/>
</dbReference>
<keyword evidence="4 9" id="KW-0408">Iron</keyword>
<dbReference type="EC" id="4.98.1.1" evidence="9 10"/>
<evidence type="ECO:0000256" key="6">
    <source>
        <dbReference type="ARBA" id="ARBA00023239"/>
    </source>
</evidence>
<dbReference type="GO" id="GO:0046872">
    <property type="term" value="F:metal ion binding"/>
    <property type="evidence" value="ECO:0007669"/>
    <property type="project" value="UniProtKB-KW"/>
</dbReference>
<dbReference type="InterPro" id="IPR033659">
    <property type="entry name" value="Ferrochelatase_N"/>
</dbReference>
<comment type="pathway">
    <text evidence="9 10">Porphyrin-containing compound metabolism; protoheme biosynthesis; protoheme from protoporphyrin-IX: step 1/1.</text>
</comment>
<evidence type="ECO:0000256" key="5">
    <source>
        <dbReference type="ARBA" id="ARBA00023133"/>
    </source>
</evidence>
<dbReference type="CDD" id="cd00419">
    <property type="entry name" value="Ferrochelatase_C"/>
    <property type="match status" value="1"/>
</dbReference>
<evidence type="ECO:0000313" key="11">
    <source>
        <dbReference type="EMBL" id="QDU22062.1"/>
    </source>
</evidence>
<dbReference type="NCBIfam" id="TIGR00109">
    <property type="entry name" value="hemH"/>
    <property type="match status" value="1"/>
</dbReference>
<comment type="catalytic activity">
    <reaction evidence="9 10">
        <text>heme b + 2 H(+) = protoporphyrin IX + Fe(2+)</text>
        <dbReference type="Rhea" id="RHEA:22584"/>
        <dbReference type="ChEBI" id="CHEBI:15378"/>
        <dbReference type="ChEBI" id="CHEBI:29033"/>
        <dbReference type="ChEBI" id="CHEBI:57306"/>
        <dbReference type="ChEBI" id="CHEBI:60344"/>
        <dbReference type="EC" id="4.98.1.1"/>
    </reaction>
</comment>
<keyword evidence="12" id="KW-1185">Reference proteome</keyword>
<comment type="catalytic activity">
    <reaction evidence="8">
        <text>Fe-coproporphyrin III + 2 H(+) = coproporphyrin III + Fe(2+)</text>
        <dbReference type="Rhea" id="RHEA:49572"/>
        <dbReference type="ChEBI" id="CHEBI:15378"/>
        <dbReference type="ChEBI" id="CHEBI:29033"/>
        <dbReference type="ChEBI" id="CHEBI:68438"/>
        <dbReference type="ChEBI" id="CHEBI:131725"/>
        <dbReference type="EC" id="4.99.1.9"/>
    </reaction>
    <physiologicalReaction direction="right-to-left" evidence="8">
        <dbReference type="Rhea" id="RHEA:49574"/>
    </physiologicalReaction>
</comment>
<dbReference type="PANTHER" id="PTHR11108">
    <property type="entry name" value="FERROCHELATASE"/>
    <property type="match status" value="1"/>
</dbReference>
<evidence type="ECO:0000256" key="9">
    <source>
        <dbReference type="HAMAP-Rule" id="MF_00323"/>
    </source>
</evidence>
<dbReference type="InterPro" id="IPR001015">
    <property type="entry name" value="Ferrochelatase"/>
</dbReference>
<organism evidence="11 12">
    <name type="scientific">Urbifossiella limnaea</name>
    <dbReference type="NCBI Taxonomy" id="2528023"/>
    <lineage>
        <taxon>Bacteria</taxon>
        <taxon>Pseudomonadati</taxon>
        <taxon>Planctomycetota</taxon>
        <taxon>Planctomycetia</taxon>
        <taxon>Gemmatales</taxon>
        <taxon>Gemmataceae</taxon>
        <taxon>Urbifossiella</taxon>
    </lineage>
</organism>
<name>A0A517XX17_9BACT</name>
<dbReference type="GO" id="GO:0004325">
    <property type="term" value="F:ferrochelatase activity"/>
    <property type="evidence" value="ECO:0007669"/>
    <property type="project" value="UniProtKB-UniRule"/>
</dbReference>
<evidence type="ECO:0000256" key="3">
    <source>
        <dbReference type="ARBA" id="ARBA00022723"/>
    </source>
</evidence>
<accession>A0A517XX17</accession>
<dbReference type="RefSeq" id="WP_145241475.1">
    <property type="nucleotide sequence ID" value="NZ_CP036273.1"/>
</dbReference>
<comment type="similarity">
    <text evidence="1 9 10">Belongs to the ferrochelatase family.</text>
</comment>
<feature type="binding site" evidence="9">
    <location>
        <position position="192"/>
    </location>
    <ligand>
        <name>Fe(2+)</name>
        <dbReference type="ChEBI" id="CHEBI:29033"/>
    </ligand>
</feature>
<sequence length="322" mass="36573">MTGLLLVQLGTPDAPTYRGLFPYLRQFLSDRRVIEVPRPVWVPLLYGFILPFRSGASAAKYRRIWSPDTGSPLMHYTTRQAALLQEHFPDTPVRFGMMVGNPSVRDAVRQMIESGVDRLVALPMFPQYSATTSASATDALFGALMKERRVPAVRVVPPYYDHPAYVDAVVTNLRDDIAGLGWEPEHVVISFHGIPQKYAQKGDPYATHVVRTTQALVKRMGWSRSYWTQTYQSRFGKSPWLKPYTDDVLERLAKRGVRRVYVLLPGFTADCLETIDEIGHESREVFLHAGGEMLHNGRCLNDHPRWIEAMARIVRDEAAGWM</sequence>
<evidence type="ECO:0000256" key="4">
    <source>
        <dbReference type="ARBA" id="ARBA00023004"/>
    </source>
</evidence>
<feature type="binding site" evidence="9">
    <location>
        <position position="273"/>
    </location>
    <ligand>
        <name>Fe(2+)</name>
        <dbReference type="ChEBI" id="CHEBI:29033"/>
    </ligand>
</feature>
<dbReference type="FunFam" id="3.40.50.1400:FF:000002">
    <property type="entry name" value="Ferrochelatase"/>
    <property type="match status" value="1"/>
</dbReference>
<evidence type="ECO:0000256" key="10">
    <source>
        <dbReference type="RuleBase" id="RU000607"/>
    </source>
</evidence>
<gene>
    <name evidence="9 11" type="primary">hemH</name>
    <name evidence="11" type="ORF">ETAA1_40370</name>
</gene>
<comment type="function">
    <text evidence="9 10">Catalyzes the ferrous insertion into protoporphyrin IX.</text>
</comment>
<reference evidence="11 12" key="1">
    <citation type="submission" date="2019-02" db="EMBL/GenBank/DDBJ databases">
        <title>Deep-cultivation of Planctomycetes and their phenomic and genomic characterization uncovers novel biology.</title>
        <authorList>
            <person name="Wiegand S."/>
            <person name="Jogler M."/>
            <person name="Boedeker C."/>
            <person name="Pinto D."/>
            <person name="Vollmers J."/>
            <person name="Rivas-Marin E."/>
            <person name="Kohn T."/>
            <person name="Peeters S.H."/>
            <person name="Heuer A."/>
            <person name="Rast P."/>
            <person name="Oberbeckmann S."/>
            <person name="Bunk B."/>
            <person name="Jeske O."/>
            <person name="Meyerdierks A."/>
            <person name="Storesund J.E."/>
            <person name="Kallscheuer N."/>
            <person name="Luecker S."/>
            <person name="Lage O.M."/>
            <person name="Pohl T."/>
            <person name="Merkel B.J."/>
            <person name="Hornburger P."/>
            <person name="Mueller R.-W."/>
            <person name="Bruemmer F."/>
            <person name="Labrenz M."/>
            <person name="Spormann A.M."/>
            <person name="Op den Camp H."/>
            <person name="Overmann J."/>
            <person name="Amann R."/>
            <person name="Jetten M.S.M."/>
            <person name="Mascher T."/>
            <person name="Medema M.H."/>
            <person name="Devos D.P."/>
            <person name="Kaster A.-K."/>
            <person name="Ovreas L."/>
            <person name="Rohde M."/>
            <person name="Galperin M.Y."/>
            <person name="Jogler C."/>
        </authorList>
    </citation>
    <scope>NUCLEOTIDE SEQUENCE [LARGE SCALE GENOMIC DNA]</scope>
    <source>
        <strain evidence="11 12">ETA_A1</strain>
    </source>
</reference>
<dbReference type="Proteomes" id="UP000319576">
    <property type="component" value="Chromosome"/>
</dbReference>
<evidence type="ECO:0000256" key="1">
    <source>
        <dbReference type="ARBA" id="ARBA00007718"/>
    </source>
</evidence>
<proteinExistence type="inferred from homology"/>
<dbReference type="InterPro" id="IPR019772">
    <property type="entry name" value="Ferrochelatase_AS"/>
</dbReference>
<keyword evidence="3 9" id="KW-0479">Metal-binding</keyword>
<dbReference type="AlphaFoldDB" id="A0A517XX17"/>
<evidence type="ECO:0000256" key="2">
    <source>
        <dbReference type="ARBA" id="ARBA00022490"/>
    </source>
</evidence>
<keyword evidence="6 9" id="KW-0456">Lyase</keyword>
<dbReference type="Pfam" id="PF00762">
    <property type="entry name" value="Ferrochelatase"/>
    <property type="match status" value="1"/>
</dbReference>
<dbReference type="SUPFAM" id="SSF53800">
    <property type="entry name" value="Chelatase"/>
    <property type="match status" value="1"/>
</dbReference>
<dbReference type="Gene3D" id="3.40.50.1400">
    <property type="match status" value="2"/>
</dbReference>
<dbReference type="EMBL" id="CP036273">
    <property type="protein sequence ID" value="QDU22062.1"/>
    <property type="molecule type" value="Genomic_DNA"/>
</dbReference>
<dbReference type="OrthoDB" id="9809741at2"/>
<dbReference type="GO" id="GO:0005737">
    <property type="term" value="C:cytoplasm"/>
    <property type="evidence" value="ECO:0007669"/>
    <property type="project" value="UniProtKB-SubCell"/>
</dbReference>
<dbReference type="GO" id="GO:0006783">
    <property type="term" value="P:heme biosynthetic process"/>
    <property type="evidence" value="ECO:0007669"/>
    <property type="project" value="UniProtKB-UniRule"/>
</dbReference>
<evidence type="ECO:0000256" key="8">
    <source>
        <dbReference type="ARBA" id="ARBA00024536"/>
    </source>
</evidence>
<evidence type="ECO:0000313" key="12">
    <source>
        <dbReference type="Proteomes" id="UP000319576"/>
    </source>
</evidence>
<keyword evidence="2 9" id="KW-0963">Cytoplasm</keyword>
<keyword evidence="5 9" id="KW-0350">Heme biosynthesis</keyword>
<dbReference type="PROSITE" id="PS00534">
    <property type="entry name" value="FERROCHELATASE"/>
    <property type="match status" value="1"/>
</dbReference>
<dbReference type="UniPathway" id="UPA00252">
    <property type="reaction ID" value="UER00325"/>
</dbReference>
<dbReference type="KEGG" id="uli:ETAA1_40370"/>